<organism evidence="6">
    <name type="scientific">Anthurium amnicola</name>
    <dbReference type="NCBI Taxonomy" id="1678845"/>
    <lineage>
        <taxon>Eukaryota</taxon>
        <taxon>Viridiplantae</taxon>
        <taxon>Streptophyta</taxon>
        <taxon>Embryophyta</taxon>
        <taxon>Tracheophyta</taxon>
        <taxon>Spermatophyta</taxon>
        <taxon>Magnoliopsida</taxon>
        <taxon>Liliopsida</taxon>
        <taxon>Araceae</taxon>
        <taxon>Pothoideae</taxon>
        <taxon>Potheae</taxon>
        <taxon>Anthurium</taxon>
    </lineage>
</organism>
<keyword evidence="5" id="KW-0653">Protein transport</keyword>
<sequence>MIKGVPNILMEFGIKGKVYRSNGSIPCLSVVLHYLLKGLPVKFITQNTLEILELLEHNNDISFDQHLNYRLLGIKLSESQLPVDSAYSVINKVLQVVSKYDGLNEYLMVIDAYLEIILQFGMDNSLFVVLDCILKRAKDGSLTDNEMDNLLSILIKLIHHLRTLEDIFTLDHFLPVLDLLDGYQRNIVNKYILSKVTRDASIRDPRMIQFLFEVSRVLHDSIDISSFKDDHQQTTGLICHFVRMVDFGDEMEHHLEFLIECRAAFRNLDHLKESFIHSSNFMATKAIKGVNKFQGFIKACIAFNEVTIPSISATSSRLNLYLETAEVALSGGLVSHAYGLLDSVITCLGSTDVNIGLPVPLDADWLLSSILKLCGILIVVPCCSSDYGGHIVRKILSIAESQSWVTPVMKVKILCAIVSLSATLLQKELPYQVNARENMGNNLLFFEEKSYYQALESASNIALCNLLDCMEKQLYTAEWGKMALDVCNCLVISLKASPELLSICARMIKIATSCLHPQEKYLQATTNLLKKCMPDSLKEPFTVIACE</sequence>
<evidence type="ECO:0000256" key="1">
    <source>
        <dbReference type="ARBA" id="ARBA00004177"/>
    </source>
</evidence>
<comment type="similarity">
    <text evidence="2">Belongs to the VPS35L family.</text>
</comment>
<keyword evidence="3" id="KW-0813">Transport</keyword>
<comment type="subcellular location">
    <subcellularLocation>
        <location evidence="1">Endosome</location>
    </subcellularLocation>
</comment>
<dbReference type="GO" id="GO:0005829">
    <property type="term" value="C:cytosol"/>
    <property type="evidence" value="ECO:0007669"/>
    <property type="project" value="GOC"/>
</dbReference>
<accession>A0A1D1YEX0</accession>
<proteinExistence type="inferred from homology"/>
<dbReference type="InterPro" id="IPR005378">
    <property type="entry name" value="Vps35"/>
</dbReference>
<dbReference type="EMBL" id="GDJX01014751">
    <property type="protein sequence ID" value="JAT53185.1"/>
    <property type="molecule type" value="Transcribed_RNA"/>
</dbReference>
<dbReference type="GO" id="GO:0032456">
    <property type="term" value="P:endocytic recycling"/>
    <property type="evidence" value="ECO:0007669"/>
    <property type="project" value="InterPro"/>
</dbReference>
<dbReference type="GO" id="GO:0030906">
    <property type="term" value="C:retromer, cargo-selective complex"/>
    <property type="evidence" value="ECO:0007669"/>
    <property type="project" value="InterPro"/>
</dbReference>
<keyword evidence="4" id="KW-0967">Endosome</keyword>
<dbReference type="GO" id="GO:0005768">
    <property type="term" value="C:endosome"/>
    <property type="evidence" value="ECO:0007669"/>
    <property type="project" value="UniProtKB-SubCell"/>
</dbReference>
<gene>
    <name evidence="6" type="primary">DDB_G0273473_2</name>
    <name evidence="6" type="ORF">g.89725</name>
</gene>
<dbReference type="Pfam" id="PF03635">
    <property type="entry name" value="Vps35"/>
    <property type="match status" value="1"/>
</dbReference>
<dbReference type="PANTHER" id="PTHR13673">
    <property type="entry name" value="ESOPHAGEAL CANCER ASSOCIATED PROTEIN"/>
    <property type="match status" value="1"/>
</dbReference>
<evidence type="ECO:0000256" key="4">
    <source>
        <dbReference type="ARBA" id="ARBA00022753"/>
    </source>
</evidence>
<evidence type="ECO:0000256" key="2">
    <source>
        <dbReference type="ARBA" id="ARBA00010704"/>
    </source>
</evidence>
<evidence type="ECO:0000313" key="6">
    <source>
        <dbReference type="EMBL" id="JAT53185.1"/>
    </source>
</evidence>
<reference evidence="6" key="1">
    <citation type="submission" date="2015-07" db="EMBL/GenBank/DDBJ databases">
        <title>Transcriptome Assembly of Anthurium amnicola.</title>
        <authorList>
            <person name="Suzuki J."/>
        </authorList>
    </citation>
    <scope>NUCLEOTIDE SEQUENCE</scope>
</reference>
<evidence type="ECO:0000256" key="5">
    <source>
        <dbReference type="ARBA" id="ARBA00022927"/>
    </source>
</evidence>
<dbReference type="GO" id="GO:0042147">
    <property type="term" value="P:retrograde transport, endosome to Golgi"/>
    <property type="evidence" value="ECO:0007669"/>
    <property type="project" value="InterPro"/>
</dbReference>
<dbReference type="InterPro" id="IPR029705">
    <property type="entry name" value="VPS35L"/>
</dbReference>
<dbReference type="PANTHER" id="PTHR13673:SF0">
    <property type="entry name" value="VPS35 ENDOSOMAL PROTEIN-SORTING FACTOR-LIKE"/>
    <property type="match status" value="1"/>
</dbReference>
<evidence type="ECO:0000256" key="3">
    <source>
        <dbReference type="ARBA" id="ARBA00022448"/>
    </source>
</evidence>
<protein>
    <submittedName>
        <fullName evidence="6">UPF0505 protein</fullName>
    </submittedName>
</protein>
<dbReference type="AlphaFoldDB" id="A0A1D1YEX0"/>
<name>A0A1D1YEX0_9ARAE</name>
<dbReference type="GO" id="GO:0015031">
    <property type="term" value="P:protein transport"/>
    <property type="evidence" value="ECO:0007669"/>
    <property type="project" value="UniProtKB-KW"/>
</dbReference>